<protein>
    <submittedName>
        <fullName evidence="2">Uncharacterized protein</fullName>
    </submittedName>
</protein>
<proteinExistence type="predicted"/>
<feature type="region of interest" description="Disordered" evidence="1">
    <location>
        <begin position="1"/>
        <end position="29"/>
    </location>
</feature>
<dbReference type="EMBL" id="AP019376">
    <property type="protein sequence ID" value="BBH87225.1"/>
    <property type="molecule type" value="Genomic_DNA"/>
</dbReference>
<sequence length="91" mass="9657">MDKKISQMLAPGSRIIEEDGTETGERGRVPVSQNRNVGEIAGAAKAEKEIVGASQLREVRGSDKSWHSCVCMVVCCVVPGGLRQGSVCGQQ</sequence>
<evidence type="ECO:0000256" key="1">
    <source>
        <dbReference type="SAM" id="MobiDB-lite"/>
    </source>
</evidence>
<accession>A0A455SM13</accession>
<reference evidence="2" key="1">
    <citation type="submission" date="2018-12" db="EMBL/GenBank/DDBJ databases">
        <title>Novel natural products biosynthetic potential of the class Ktedonobacteria.</title>
        <authorList>
            <person name="Zheng Y."/>
            <person name="Saitou A."/>
            <person name="Wang C.M."/>
            <person name="Toyoda A."/>
            <person name="Minakuchi Y."/>
            <person name="Sekiguchi Y."/>
            <person name="Ueda K."/>
            <person name="Takano H."/>
            <person name="Sakai Y."/>
            <person name="Yokota A."/>
            <person name="Yabe S."/>
        </authorList>
    </citation>
    <scope>NUCLEOTIDE SEQUENCE</scope>
    <source>
        <strain evidence="2">COM3</strain>
    </source>
</reference>
<dbReference type="AlphaFoldDB" id="A0A455SM13"/>
<name>A0A455SM13_9CHLR</name>
<organism evidence="2">
    <name type="scientific">Thermosporothrix sp. COM3</name>
    <dbReference type="NCBI Taxonomy" id="2490863"/>
    <lineage>
        <taxon>Bacteria</taxon>
        <taxon>Bacillati</taxon>
        <taxon>Chloroflexota</taxon>
        <taxon>Ktedonobacteria</taxon>
        <taxon>Ktedonobacterales</taxon>
        <taxon>Thermosporotrichaceae</taxon>
        <taxon>Thermosporothrix</taxon>
    </lineage>
</organism>
<gene>
    <name evidence="2" type="ORF">KTC_19760</name>
</gene>
<evidence type="ECO:0000313" key="2">
    <source>
        <dbReference type="EMBL" id="BBH87225.1"/>
    </source>
</evidence>